<evidence type="ECO:0000313" key="4">
    <source>
        <dbReference type="EMBL" id="SCV73684.1"/>
    </source>
</evidence>
<dbReference type="OrthoDB" id="10261408at2759"/>
<dbReference type="PANTHER" id="PTHR18884">
    <property type="entry name" value="SEPTIN"/>
    <property type="match status" value="1"/>
</dbReference>
<evidence type="ECO:0000259" key="3">
    <source>
        <dbReference type="PROSITE" id="PS51719"/>
    </source>
</evidence>
<keyword evidence="1" id="KW-0342">GTP-binding</keyword>
<feature type="region of interest" description="Disordered" evidence="2">
    <location>
        <begin position="421"/>
        <end position="457"/>
    </location>
</feature>
<dbReference type="AlphaFoldDB" id="A0A238FP61"/>
<sequence length="736" mass="79440">MSFLRRKSSSRTQSEASGSPVELSLPVSIVRSPRPNLLPSRLIEASHSNGGVFSASSLLAAATGAAGAAAGAGGPTSAVVAAGTQLDLESSKPVSPTLKQGASEPASPPVPVRKVSMVPVPRPTSTDSRAKLYNRNDEPPPPIPGTESEFGLAIQAPDGPVLANDASTTTTTTASMTRSVTYPKHEGRSSGSRQSIASLYPSPNIGVDFDSFSLLQTPHAFANGLGATRGPIRSRMIKSTSTPNFVRRSHRVAPPLNLIVVGAKSTGKTGWIRTFLGTLELGAEASKSRASIRSFGMGESLRQSSRRMGKILPTRETQTISVEVMGPHHEKIALTCVDTVALDRSEEEEGGKGMSPPTRGWGALDELKVERQLAKVLRIVEERFDETLKAESQVVRPSARSHDSHFHLCLYFIHPDSIRSQVRPAPTKSPAIRGSSEDGKRGAMNGHVNAGLPEEEDEEYDDEMGMTEMDLKCIKKLSQRVHVLPIIARADELTVCRLEEVKEAVRRDLARSGVTFGAFSSANASSVDEDDEEDEDEEDGDEPTTPAAPSPPGLGESPTAKSGGDGDTIKAEEDEAPVKIIRIARGRLSTLPPSRRRMSAAAAEAAEFEEAIETPTFDDYLPFAVVAPEVSTKVKKRDLAEDSDEEPQETYERHFKYGSLNVLDPKHCDFTPLKEAIFVKMKTLKETTRLDKYEPFRTKRLLERRKTVQAVQGGGGGALGVRQSLTKDLLREVEEI</sequence>
<proteinExistence type="inferred from homology"/>
<evidence type="ECO:0000313" key="5">
    <source>
        <dbReference type="Proteomes" id="UP000198372"/>
    </source>
</evidence>
<dbReference type="GO" id="GO:0005525">
    <property type="term" value="F:GTP binding"/>
    <property type="evidence" value="ECO:0007669"/>
    <property type="project" value="UniProtKB-KW"/>
</dbReference>
<dbReference type="PROSITE" id="PS51719">
    <property type="entry name" value="G_SEPTIN"/>
    <property type="match status" value="1"/>
</dbReference>
<gene>
    <name evidence="4" type="ORF">BQ2448_6114</name>
</gene>
<dbReference type="InterPro" id="IPR030379">
    <property type="entry name" value="G_SEPTIN_dom"/>
</dbReference>
<keyword evidence="1" id="KW-0547">Nucleotide-binding</keyword>
<reference evidence="5" key="1">
    <citation type="submission" date="2016-09" db="EMBL/GenBank/DDBJ databases">
        <authorList>
            <person name="Jeantristanb JTB J.-T."/>
            <person name="Ricardo R."/>
        </authorList>
    </citation>
    <scope>NUCLEOTIDE SEQUENCE [LARGE SCALE GENOMIC DNA]</scope>
</reference>
<protein>
    <submittedName>
        <fullName evidence="4">BQ2448_6114 protein</fullName>
    </submittedName>
</protein>
<feature type="region of interest" description="Disordered" evidence="2">
    <location>
        <begin position="1"/>
        <end position="29"/>
    </location>
</feature>
<dbReference type="InterPro" id="IPR027417">
    <property type="entry name" value="P-loop_NTPase"/>
</dbReference>
<accession>A0A238FP61</accession>
<feature type="compositionally biased region" description="Acidic residues" evidence="2">
    <location>
        <begin position="527"/>
        <end position="542"/>
    </location>
</feature>
<evidence type="ECO:0000256" key="2">
    <source>
        <dbReference type="SAM" id="MobiDB-lite"/>
    </source>
</evidence>
<organism evidence="4 5">
    <name type="scientific">Microbotryum intermedium</name>
    <dbReference type="NCBI Taxonomy" id="269621"/>
    <lineage>
        <taxon>Eukaryota</taxon>
        <taxon>Fungi</taxon>
        <taxon>Dikarya</taxon>
        <taxon>Basidiomycota</taxon>
        <taxon>Pucciniomycotina</taxon>
        <taxon>Microbotryomycetes</taxon>
        <taxon>Microbotryales</taxon>
        <taxon>Microbotryaceae</taxon>
        <taxon>Microbotryum</taxon>
    </lineage>
</organism>
<name>A0A238FP61_9BASI</name>
<feature type="compositionally biased region" description="Basic and acidic residues" evidence="2">
    <location>
        <begin position="128"/>
        <end position="138"/>
    </location>
</feature>
<evidence type="ECO:0000256" key="1">
    <source>
        <dbReference type="RuleBase" id="RU004560"/>
    </source>
</evidence>
<feature type="region of interest" description="Disordered" evidence="2">
    <location>
        <begin position="90"/>
        <end position="148"/>
    </location>
</feature>
<keyword evidence="5" id="KW-1185">Reference proteome</keyword>
<feature type="domain" description="Septin-type G" evidence="3">
    <location>
        <begin position="252"/>
        <end position="703"/>
    </location>
</feature>
<feature type="region of interest" description="Disordered" evidence="2">
    <location>
        <begin position="521"/>
        <end position="575"/>
    </location>
</feature>
<dbReference type="Gene3D" id="3.40.50.300">
    <property type="entry name" value="P-loop containing nucleotide triphosphate hydrolases"/>
    <property type="match status" value="1"/>
</dbReference>
<dbReference type="Pfam" id="PF00735">
    <property type="entry name" value="Septin"/>
    <property type="match status" value="2"/>
</dbReference>
<dbReference type="EMBL" id="FMSP01000019">
    <property type="protein sequence ID" value="SCV73684.1"/>
    <property type="molecule type" value="Genomic_DNA"/>
</dbReference>
<comment type="similarity">
    <text evidence="1">Belongs to the TRAFAC class TrmE-Era-EngA-EngB-Septin-like GTPase superfamily. Septin GTPase family.</text>
</comment>
<dbReference type="Proteomes" id="UP000198372">
    <property type="component" value="Unassembled WGS sequence"/>
</dbReference>
<dbReference type="STRING" id="269621.A0A238FP61"/>